<proteinExistence type="predicted"/>
<comment type="caution">
    <text evidence="1">The sequence shown here is derived from an EMBL/GenBank/DDBJ whole genome shotgun (WGS) entry which is preliminary data.</text>
</comment>
<dbReference type="EMBL" id="LQPJ01000064">
    <property type="protein sequence ID" value="ORW28185.1"/>
    <property type="molecule type" value="Genomic_DNA"/>
</dbReference>
<keyword evidence="2" id="KW-1185">Reference proteome</keyword>
<organism evidence="1 2">
    <name type="scientific">Mycobacterium palustre</name>
    <dbReference type="NCBI Taxonomy" id="153971"/>
    <lineage>
        <taxon>Bacteria</taxon>
        <taxon>Bacillati</taxon>
        <taxon>Actinomycetota</taxon>
        <taxon>Actinomycetes</taxon>
        <taxon>Mycobacteriales</taxon>
        <taxon>Mycobacteriaceae</taxon>
        <taxon>Mycobacterium</taxon>
        <taxon>Mycobacterium simiae complex</taxon>
    </lineage>
</organism>
<evidence type="ECO:0000313" key="2">
    <source>
        <dbReference type="Proteomes" id="UP000193529"/>
    </source>
</evidence>
<accession>A0A1X1ZVP7</accession>
<dbReference type="OrthoDB" id="9937431at2"/>
<reference evidence="1 2" key="1">
    <citation type="submission" date="2016-01" db="EMBL/GenBank/DDBJ databases">
        <title>The new phylogeny of the genus Mycobacterium.</title>
        <authorList>
            <person name="Tarcisio F."/>
            <person name="Conor M."/>
            <person name="Antonella G."/>
            <person name="Elisabetta G."/>
            <person name="Giulia F.S."/>
            <person name="Sara T."/>
            <person name="Anna F."/>
            <person name="Clotilde B."/>
            <person name="Roberto B."/>
            <person name="Veronica D.S."/>
            <person name="Fabio R."/>
            <person name="Monica P."/>
            <person name="Olivier J."/>
            <person name="Enrico T."/>
            <person name="Nicola S."/>
        </authorList>
    </citation>
    <scope>NUCLEOTIDE SEQUENCE [LARGE SCALE GENOMIC DNA]</scope>
    <source>
        <strain evidence="1 2">DSM 44572</strain>
    </source>
</reference>
<gene>
    <name evidence="1" type="ORF">AWC19_27505</name>
</gene>
<dbReference type="RefSeq" id="WP_085077027.1">
    <property type="nucleotide sequence ID" value="NZ_JACKRZ010000273.1"/>
</dbReference>
<protein>
    <submittedName>
        <fullName evidence="1">Uncharacterized protein</fullName>
    </submittedName>
</protein>
<sequence>MAADDGSPGIRALINQIPHTMLASHVILNQLASTSGVAGEDQQLTLENLNAVVVNLKALLADCVITLDDKIEKLAGRPGIPDGLIAAVLSEFHQQGR</sequence>
<dbReference type="AlphaFoldDB" id="A0A1X1ZVP7"/>
<name>A0A1X1ZVP7_9MYCO</name>
<dbReference type="Proteomes" id="UP000193529">
    <property type="component" value="Unassembled WGS sequence"/>
</dbReference>
<evidence type="ECO:0000313" key="1">
    <source>
        <dbReference type="EMBL" id="ORW28185.1"/>
    </source>
</evidence>